<accession>A0AAN9AYW7</accession>
<keyword evidence="5" id="KW-0732">Signal</keyword>
<dbReference type="PROSITE" id="PS00134">
    <property type="entry name" value="TRYPSIN_HIS"/>
    <property type="match status" value="1"/>
</dbReference>
<dbReference type="InterPro" id="IPR001314">
    <property type="entry name" value="Peptidase_S1A"/>
</dbReference>
<dbReference type="InterPro" id="IPR018114">
    <property type="entry name" value="TRYPSIN_HIS"/>
</dbReference>
<evidence type="ECO:0000256" key="1">
    <source>
        <dbReference type="ARBA" id="ARBA00022670"/>
    </source>
</evidence>
<feature type="domain" description="Peptidase S1" evidence="6">
    <location>
        <begin position="98"/>
        <end position="328"/>
    </location>
</feature>
<dbReference type="Proteomes" id="UP001374579">
    <property type="component" value="Unassembled WGS sequence"/>
</dbReference>
<dbReference type="InterPro" id="IPR001254">
    <property type="entry name" value="Trypsin_dom"/>
</dbReference>
<keyword evidence="2" id="KW-0378">Hydrolase</keyword>
<evidence type="ECO:0000256" key="2">
    <source>
        <dbReference type="ARBA" id="ARBA00022801"/>
    </source>
</evidence>
<dbReference type="CDD" id="cd00190">
    <property type="entry name" value="Tryp_SPc"/>
    <property type="match status" value="1"/>
</dbReference>
<evidence type="ECO:0000313" key="7">
    <source>
        <dbReference type="EMBL" id="KAK7095773.1"/>
    </source>
</evidence>
<keyword evidence="1" id="KW-0645">Protease</keyword>
<proteinExistence type="predicted"/>
<gene>
    <name evidence="7" type="ORF">V1264_005139</name>
</gene>
<dbReference type="GO" id="GO:0006508">
    <property type="term" value="P:proteolysis"/>
    <property type="evidence" value="ECO:0007669"/>
    <property type="project" value="UniProtKB-KW"/>
</dbReference>
<dbReference type="FunFam" id="2.40.10.10:FF:000003">
    <property type="entry name" value="Transmembrane serine protease 3"/>
    <property type="match status" value="1"/>
</dbReference>
<evidence type="ECO:0000313" key="8">
    <source>
        <dbReference type="Proteomes" id="UP001374579"/>
    </source>
</evidence>
<evidence type="ECO:0000259" key="6">
    <source>
        <dbReference type="PROSITE" id="PS50240"/>
    </source>
</evidence>
<comment type="caution">
    <text evidence="7">The sequence shown here is derived from an EMBL/GenBank/DDBJ whole genome shotgun (WGS) entry which is preliminary data.</text>
</comment>
<dbReference type="Pfam" id="PF00089">
    <property type="entry name" value="Trypsin"/>
    <property type="match status" value="1"/>
</dbReference>
<evidence type="ECO:0000256" key="4">
    <source>
        <dbReference type="ARBA" id="ARBA00023157"/>
    </source>
</evidence>
<sequence length="331" mass="35479">MLLLAVIALSVLAATDAVTVCSSSLHGVCISSTSSCQEGYHLTYSYCGFLQYCCHPPPGGAHTAAPATTHAPSSGSHGTSTHNSGTCGVAAVNDRHRIVGGSRAQAGEYPWQVSLRYQYQHLCGGTLIDKQWVLTAAHCFEDTVQQYWTVAVGINDIGHVSNSHVIGVSHIYRHRNYNQNTYENDIALIKLSHPVDLTGQFARTACLPEASETFEGLVCTVTGWGSIHSDGDTVMYMREVDLPVMSNSLCSYYIGGGRIHTSNICAGYSQGGKDSCQGDSGDPLVCKKNGVWKIAGVVSWGFGCAQRNSPGVYTRVSSFLPWISSVKAQYP</sequence>
<dbReference type="Gene3D" id="2.40.10.10">
    <property type="entry name" value="Trypsin-like serine proteases"/>
    <property type="match status" value="1"/>
</dbReference>
<dbReference type="InterPro" id="IPR043504">
    <property type="entry name" value="Peptidase_S1_PA_chymotrypsin"/>
</dbReference>
<keyword evidence="4" id="KW-1015">Disulfide bond</keyword>
<dbReference type="EMBL" id="JBAMIC010000014">
    <property type="protein sequence ID" value="KAK7095773.1"/>
    <property type="molecule type" value="Genomic_DNA"/>
</dbReference>
<feature type="signal peptide" evidence="5">
    <location>
        <begin position="1"/>
        <end position="17"/>
    </location>
</feature>
<name>A0AAN9AYW7_9CAEN</name>
<dbReference type="GO" id="GO:0004252">
    <property type="term" value="F:serine-type endopeptidase activity"/>
    <property type="evidence" value="ECO:0007669"/>
    <property type="project" value="InterPro"/>
</dbReference>
<dbReference type="SMART" id="SM00020">
    <property type="entry name" value="Tryp_SPc"/>
    <property type="match status" value="1"/>
</dbReference>
<dbReference type="PANTHER" id="PTHR24252:SF7">
    <property type="entry name" value="HYALIN"/>
    <property type="match status" value="1"/>
</dbReference>
<reference evidence="7 8" key="1">
    <citation type="submission" date="2024-02" db="EMBL/GenBank/DDBJ databases">
        <title>Chromosome-scale genome assembly of the rough periwinkle Littorina saxatilis.</title>
        <authorList>
            <person name="De Jode A."/>
            <person name="Faria R."/>
            <person name="Formenti G."/>
            <person name="Sims Y."/>
            <person name="Smith T.P."/>
            <person name="Tracey A."/>
            <person name="Wood J.M.D."/>
            <person name="Zagrodzka Z.B."/>
            <person name="Johannesson K."/>
            <person name="Butlin R.K."/>
            <person name="Leder E.H."/>
        </authorList>
    </citation>
    <scope>NUCLEOTIDE SEQUENCE [LARGE SCALE GENOMIC DNA]</scope>
    <source>
        <strain evidence="7">Snail1</strain>
        <tissue evidence="7">Muscle</tissue>
    </source>
</reference>
<protein>
    <recommendedName>
        <fullName evidence="6">Peptidase S1 domain-containing protein</fullName>
    </recommendedName>
</protein>
<organism evidence="7 8">
    <name type="scientific">Littorina saxatilis</name>
    <dbReference type="NCBI Taxonomy" id="31220"/>
    <lineage>
        <taxon>Eukaryota</taxon>
        <taxon>Metazoa</taxon>
        <taxon>Spiralia</taxon>
        <taxon>Lophotrochozoa</taxon>
        <taxon>Mollusca</taxon>
        <taxon>Gastropoda</taxon>
        <taxon>Caenogastropoda</taxon>
        <taxon>Littorinimorpha</taxon>
        <taxon>Littorinoidea</taxon>
        <taxon>Littorinidae</taxon>
        <taxon>Littorina</taxon>
    </lineage>
</organism>
<dbReference type="AlphaFoldDB" id="A0AAN9AYW7"/>
<evidence type="ECO:0000256" key="5">
    <source>
        <dbReference type="SAM" id="SignalP"/>
    </source>
</evidence>
<dbReference type="SUPFAM" id="SSF50494">
    <property type="entry name" value="Trypsin-like serine proteases"/>
    <property type="match status" value="1"/>
</dbReference>
<feature type="chain" id="PRO_5043044403" description="Peptidase S1 domain-containing protein" evidence="5">
    <location>
        <begin position="18"/>
        <end position="331"/>
    </location>
</feature>
<dbReference type="PROSITE" id="PS50240">
    <property type="entry name" value="TRYPSIN_DOM"/>
    <property type="match status" value="1"/>
</dbReference>
<dbReference type="PANTHER" id="PTHR24252">
    <property type="entry name" value="ACROSIN-RELATED"/>
    <property type="match status" value="1"/>
</dbReference>
<dbReference type="InterPro" id="IPR009003">
    <property type="entry name" value="Peptidase_S1_PA"/>
</dbReference>
<dbReference type="PRINTS" id="PR00722">
    <property type="entry name" value="CHYMOTRYPSIN"/>
</dbReference>
<keyword evidence="8" id="KW-1185">Reference proteome</keyword>
<evidence type="ECO:0000256" key="3">
    <source>
        <dbReference type="ARBA" id="ARBA00022825"/>
    </source>
</evidence>
<keyword evidence="3" id="KW-0720">Serine protease</keyword>